<comment type="subcellular location">
    <subcellularLocation>
        <location evidence="1">Membrane</location>
        <topology evidence="1">Multi-pass membrane protein</topology>
    </subcellularLocation>
</comment>
<dbReference type="Pfam" id="PF07690">
    <property type="entry name" value="MFS_1"/>
    <property type="match status" value="1"/>
</dbReference>
<evidence type="ECO:0000313" key="7">
    <source>
        <dbReference type="EMBL" id="HEN14212.1"/>
    </source>
</evidence>
<dbReference type="GO" id="GO:0022857">
    <property type="term" value="F:transmembrane transporter activity"/>
    <property type="evidence" value="ECO:0007669"/>
    <property type="project" value="InterPro"/>
</dbReference>
<dbReference type="PANTHER" id="PTHR11662:SF399">
    <property type="entry name" value="FI19708P1-RELATED"/>
    <property type="match status" value="1"/>
</dbReference>
<accession>A0A7C2NZ29</accession>
<dbReference type="PROSITE" id="PS50850">
    <property type="entry name" value="MFS"/>
    <property type="match status" value="1"/>
</dbReference>
<keyword evidence="4 5" id="KW-0472">Membrane</keyword>
<feature type="transmembrane region" description="Helical" evidence="5">
    <location>
        <begin position="237"/>
        <end position="261"/>
    </location>
</feature>
<feature type="transmembrane region" description="Helical" evidence="5">
    <location>
        <begin position="365"/>
        <end position="390"/>
    </location>
</feature>
<organism evidence="7">
    <name type="scientific">Schlesneria paludicola</name>
    <dbReference type="NCBI Taxonomy" id="360056"/>
    <lineage>
        <taxon>Bacteria</taxon>
        <taxon>Pseudomonadati</taxon>
        <taxon>Planctomycetota</taxon>
        <taxon>Planctomycetia</taxon>
        <taxon>Planctomycetales</taxon>
        <taxon>Planctomycetaceae</taxon>
        <taxon>Schlesneria</taxon>
    </lineage>
</organism>
<dbReference type="InterPro" id="IPR036259">
    <property type="entry name" value="MFS_trans_sf"/>
</dbReference>
<name>A0A7C2NZ29_9PLAN</name>
<dbReference type="InterPro" id="IPR011701">
    <property type="entry name" value="MFS"/>
</dbReference>
<proteinExistence type="predicted"/>
<dbReference type="AlphaFoldDB" id="A0A7C2NZ29"/>
<gene>
    <name evidence="7" type="ORF">ENQ76_01920</name>
</gene>
<dbReference type="SUPFAM" id="SSF103473">
    <property type="entry name" value="MFS general substrate transporter"/>
    <property type="match status" value="1"/>
</dbReference>
<evidence type="ECO:0000256" key="1">
    <source>
        <dbReference type="ARBA" id="ARBA00004141"/>
    </source>
</evidence>
<feature type="transmembrane region" description="Helical" evidence="5">
    <location>
        <begin position="53"/>
        <end position="73"/>
    </location>
</feature>
<dbReference type="InterPro" id="IPR020846">
    <property type="entry name" value="MFS_dom"/>
</dbReference>
<dbReference type="GO" id="GO:0016020">
    <property type="term" value="C:membrane"/>
    <property type="evidence" value="ECO:0007669"/>
    <property type="project" value="UniProtKB-SubCell"/>
</dbReference>
<comment type="caution">
    <text evidence="7">The sequence shown here is derived from an EMBL/GenBank/DDBJ whole genome shotgun (WGS) entry which is preliminary data.</text>
</comment>
<evidence type="ECO:0000256" key="2">
    <source>
        <dbReference type="ARBA" id="ARBA00022692"/>
    </source>
</evidence>
<feature type="transmembrane region" description="Helical" evidence="5">
    <location>
        <begin position="312"/>
        <end position="345"/>
    </location>
</feature>
<keyword evidence="2 5" id="KW-0812">Transmembrane</keyword>
<sequence length="453" mass="48840">MTDPAPPPTAIRWRMFALACGASWLLYVHRYVWNIVGPKLQETYQFDHTVSGWVFASFYVTYAAGQIPSGVFIDRFGPHRFLSAIIALWSVALAGFGLTGNFAALGALRGVFGAAQAGCYPGLNKVTRSWFPLRSRTVIQGWIATTFGRAGGAMSPILLGTLLMGWGGLTWQWSLGVLSAVGVLFGVLFLLLFRNTPEEHPEVNAAELDIIREGQVAVPQTGVLPWRKGFRNGSLRVFVVQQYLDAGSDVVFVSLIGAYFLQAHGVDIKQTGWLTSLPLWGGALGGIVGGWLNEKFIAITDNRRWSRSLIGAVGKIVGCAILLVMATLADPVAAGVALGVAKFFSDWSQPTVWGTCTDLAGRYSATVFSIINTAGTLGGVIMPPVFGLLLDAFTKTETLSGEIAKQTNWSPLFYLIAAMYLGSGLCWLLIDCTQTLEEEKGTGHQGSDVSEDE</sequence>
<dbReference type="EMBL" id="DSOK01000061">
    <property type="protein sequence ID" value="HEN14212.1"/>
    <property type="molecule type" value="Genomic_DNA"/>
</dbReference>
<keyword evidence="3 5" id="KW-1133">Transmembrane helix</keyword>
<feature type="transmembrane region" description="Helical" evidence="5">
    <location>
        <begin position="273"/>
        <end position="292"/>
    </location>
</feature>
<protein>
    <submittedName>
        <fullName evidence="7">MFS transporter</fullName>
    </submittedName>
</protein>
<evidence type="ECO:0000256" key="5">
    <source>
        <dbReference type="SAM" id="Phobius"/>
    </source>
</evidence>
<feature type="transmembrane region" description="Helical" evidence="5">
    <location>
        <begin position="85"/>
        <end position="108"/>
    </location>
</feature>
<feature type="transmembrane region" description="Helical" evidence="5">
    <location>
        <begin position="411"/>
        <end position="430"/>
    </location>
</feature>
<reference evidence="7" key="1">
    <citation type="journal article" date="2020" name="mSystems">
        <title>Genome- and Community-Level Interaction Insights into Carbon Utilization and Element Cycling Functions of Hydrothermarchaeota in Hydrothermal Sediment.</title>
        <authorList>
            <person name="Zhou Z."/>
            <person name="Liu Y."/>
            <person name="Xu W."/>
            <person name="Pan J."/>
            <person name="Luo Z.H."/>
            <person name="Li M."/>
        </authorList>
    </citation>
    <scope>NUCLEOTIDE SEQUENCE [LARGE SCALE GENOMIC DNA]</scope>
    <source>
        <strain evidence="7">SpSt-339</strain>
    </source>
</reference>
<evidence type="ECO:0000259" key="6">
    <source>
        <dbReference type="PROSITE" id="PS50850"/>
    </source>
</evidence>
<dbReference type="InterPro" id="IPR050382">
    <property type="entry name" value="MFS_Na/Anion_cotransporter"/>
</dbReference>
<feature type="transmembrane region" description="Helical" evidence="5">
    <location>
        <begin position="171"/>
        <end position="193"/>
    </location>
</feature>
<feature type="domain" description="Major facilitator superfamily (MFS) profile" evidence="6">
    <location>
        <begin position="15"/>
        <end position="434"/>
    </location>
</feature>
<dbReference type="Gene3D" id="1.20.1250.20">
    <property type="entry name" value="MFS general substrate transporter like domains"/>
    <property type="match status" value="2"/>
</dbReference>
<dbReference type="PANTHER" id="PTHR11662">
    <property type="entry name" value="SOLUTE CARRIER FAMILY 17"/>
    <property type="match status" value="1"/>
</dbReference>
<feature type="transmembrane region" description="Helical" evidence="5">
    <location>
        <begin position="12"/>
        <end position="33"/>
    </location>
</feature>
<evidence type="ECO:0000256" key="3">
    <source>
        <dbReference type="ARBA" id="ARBA00022989"/>
    </source>
</evidence>
<evidence type="ECO:0000256" key="4">
    <source>
        <dbReference type="ARBA" id="ARBA00023136"/>
    </source>
</evidence>